<dbReference type="EMBL" id="BAABLV010000055">
    <property type="protein sequence ID" value="GAA4909122.1"/>
    <property type="molecule type" value="Genomic_DNA"/>
</dbReference>
<proteinExistence type="predicted"/>
<comment type="caution">
    <text evidence="1">The sequence shown here is derived from an EMBL/GenBank/DDBJ whole genome shotgun (WGS) entry which is preliminary data.</text>
</comment>
<evidence type="ECO:0000313" key="1">
    <source>
        <dbReference type="EMBL" id="GAA4909122.1"/>
    </source>
</evidence>
<reference evidence="2" key="1">
    <citation type="journal article" date="2019" name="Int. J. Syst. Evol. Microbiol.">
        <title>The Global Catalogue of Microorganisms (GCM) 10K type strain sequencing project: providing services to taxonomists for standard genome sequencing and annotation.</title>
        <authorList>
            <consortium name="The Broad Institute Genomics Platform"/>
            <consortium name="The Broad Institute Genome Sequencing Center for Infectious Disease"/>
            <person name="Wu L."/>
            <person name="Ma J."/>
        </authorList>
    </citation>
    <scope>NUCLEOTIDE SEQUENCE [LARGE SCALE GENOMIC DNA]</scope>
    <source>
        <strain evidence="2">JCM 19125</strain>
    </source>
</reference>
<accession>A0ABP9FNF2</accession>
<dbReference type="Proteomes" id="UP001501521">
    <property type="component" value="Unassembled WGS sequence"/>
</dbReference>
<name>A0ABP9FNF2_9ACTN</name>
<keyword evidence="2" id="KW-1185">Reference proteome</keyword>
<organism evidence="1 2">
    <name type="scientific">Tessaracoccus lubricantis</name>
    <dbReference type="NCBI Taxonomy" id="545543"/>
    <lineage>
        <taxon>Bacteria</taxon>
        <taxon>Bacillati</taxon>
        <taxon>Actinomycetota</taxon>
        <taxon>Actinomycetes</taxon>
        <taxon>Propionibacteriales</taxon>
        <taxon>Propionibacteriaceae</taxon>
        <taxon>Tessaracoccus</taxon>
    </lineage>
</organism>
<protein>
    <submittedName>
        <fullName evidence="1">Uncharacterized protein</fullName>
    </submittedName>
</protein>
<sequence>MKGYWRQLRTFVKAHTRHTRLNDGQSAELLWVRVETVAERHAYERLSHSGACHIAADTGRFR</sequence>
<gene>
    <name evidence="1" type="ORF">GCM10025789_30650</name>
</gene>
<evidence type="ECO:0000313" key="2">
    <source>
        <dbReference type="Proteomes" id="UP001501521"/>
    </source>
</evidence>